<dbReference type="InterPro" id="IPR009023">
    <property type="entry name" value="HMG_CoA_Rdtase_NAD(P)-bd_sf"/>
</dbReference>
<dbReference type="PANTHER" id="PTHR10572">
    <property type="entry name" value="3-HYDROXY-3-METHYLGLUTARYL-COENZYME A REDUCTASE"/>
    <property type="match status" value="1"/>
</dbReference>
<evidence type="ECO:0000313" key="4">
    <source>
        <dbReference type="Proteomes" id="UP000050301"/>
    </source>
</evidence>
<sequence length="414" mass="45355">MDSAIHGFHKMSVEERIRIVSEFSSLSKEETEVLSHEDSIKDLQNMIENTISTIGFPVGIATNFRINGRDYLIPMSIEEPSVVAACSNGARMARPLGGFTAFASDPVMRGELQIYNLKDPGLAVINILSHKNEILEMANSRSKTLSSMNAGARDIKIFMQDDYIIMHLIIDVRDAMGANIINTMLEFIAPYIESITGGKINLRIMSNLTTERVAYSHAVFSRDLLGGDEIVDRIIMASHMAKADIYRAVTHNKGIMNGIDAVLLATMNDFRAQEANAHAYASMDGYKPLTDYYKDENGNLVGTIKIPVAVGTIGGATKTSKKASLFLRILNVRDSREFACVLASVGLAQNLAALRALSDEGIQQGHMKLHARNVAIAAGATEKNIDYIVNEMIKNKSISYSSAKELINKYNGGN</sequence>
<dbReference type="Pfam" id="PF00368">
    <property type="entry name" value="HMG-CoA_red"/>
    <property type="match status" value="1"/>
</dbReference>
<dbReference type="GeneID" id="84222543"/>
<evidence type="ECO:0000256" key="2">
    <source>
        <dbReference type="ARBA" id="ARBA00023002"/>
    </source>
</evidence>
<keyword evidence="2" id="KW-0560">Oxidoreductase</keyword>
<accession>A0A0Q0VVY1</accession>
<dbReference type="PRINTS" id="PR00071">
    <property type="entry name" value="HMGCOARDTASE"/>
</dbReference>
<dbReference type="PROSITE" id="PS00318">
    <property type="entry name" value="HMG_COA_REDUCTASE_2"/>
    <property type="match status" value="1"/>
</dbReference>
<dbReference type="Gene3D" id="1.10.8.660">
    <property type="match status" value="1"/>
</dbReference>
<dbReference type="EMBL" id="LKBH01000093">
    <property type="protein sequence ID" value="KQB35791.1"/>
    <property type="molecule type" value="Genomic_DNA"/>
</dbReference>
<dbReference type="InterPro" id="IPR023074">
    <property type="entry name" value="HMG_CoA_Rdtase_cat_sf"/>
</dbReference>
<dbReference type="InterPro" id="IPR023076">
    <property type="entry name" value="HMG_CoA_Rdtase_CS"/>
</dbReference>
<dbReference type="Gene3D" id="3.90.770.10">
    <property type="entry name" value="3-hydroxy-3-methylglutaryl-coenzyme A Reductase, Chain A, domain 2"/>
    <property type="match status" value="2"/>
</dbReference>
<dbReference type="RefSeq" id="WP_048101464.1">
    <property type="nucleotide sequence ID" value="NZ_LKBH01000093.1"/>
</dbReference>
<dbReference type="SUPFAM" id="SSF55035">
    <property type="entry name" value="NAD-binding domain of HMG-CoA reductase"/>
    <property type="match status" value="1"/>
</dbReference>
<dbReference type="InterPro" id="IPR002202">
    <property type="entry name" value="HMG_CoA_Rdtase"/>
</dbReference>
<dbReference type="AlphaFoldDB" id="A0A0Q0VVY1"/>
<dbReference type="NCBIfam" id="TIGR00532">
    <property type="entry name" value="HMG_CoA_R_NAD"/>
    <property type="match status" value="1"/>
</dbReference>
<comment type="caution">
    <text evidence="3">The sequence shown here is derived from an EMBL/GenBank/DDBJ whole genome shotgun (WGS) entry which is preliminary data.</text>
</comment>
<dbReference type="PROSITE" id="PS50065">
    <property type="entry name" value="HMG_COA_REDUCTASE_4"/>
    <property type="match status" value="1"/>
</dbReference>
<name>A0A0Q0VVY1_9ARCH</name>
<evidence type="ECO:0000256" key="1">
    <source>
        <dbReference type="ARBA" id="ARBA00007661"/>
    </source>
</evidence>
<dbReference type="InParanoid" id="A0A0Q0VVY1"/>
<dbReference type="PANTHER" id="PTHR10572:SF24">
    <property type="entry name" value="3-HYDROXY-3-METHYLGLUTARYL-COENZYME A REDUCTASE"/>
    <property type="match status" value="1"/>
</dbReference>
<dbReference type="SUPFAM" id="SSF56542">
    <property type="entry name" value="Substrate-binding domain of HMG-CoA reductase"/>
    <property type="match status" value="1"/>
</dbReference>
<dbReference type="GO" id="GO:0015936">
    <property type="term" value="P:coenzyme A metabolic process"/>
    <property type="evidence" value="ECO:0007669"/>
    <property type="project" value="InterPro"/>
</dbReference>
<comment type="similarity">
    <text evidence="1">Belongs to the HMG-CoA reductase family.</text>
</comment>
<proteinExistence type="inferred from homology"/>
<gene>
    <name evidence="3" type="ORF">AOG55_05720</name>
</gene>
<dbReference type="InterPro" id="IPR009029">
    <property type="entry name" value="HMG_CoA_Rdtase_sub-bd_dom_sf"/>
</dbReference>
<dbReference type="FunCoup" id="A0A0Q0VVY1">
    <property type="interactions" value="89"/>
</dbReference>
<reference evidence="3 4" key="1">
    <citation type="submission" date="2015-09" db="EMBL/GenBank/DDBJ databases">
        <title>Heavy metals and arsenic resistance mechanisms in polyextremophilic archaea of the family Ferroplasmaceae.</title>
        <authorList>
            <person name="Bulaev A.G."/>
            <person name="Kanygina A.V."/>
        </authorList>
    </citation>
    <scope>NUCLEOTIDE SEQUENCE [LARGE SCALE GENOMIC DNA]</scope>
    <source>
        <strain evidence="3 4">BH2</strain>
    </source>
</reference>
<dbReference type="GO" id="GO:0004420">
    <property type="term" value="F:hydroxymethylglutaryl-CoA reductase (NADPH) activity"/>
    <property type="evidence" value="ECO:0007669"/>
    <property type="project" value="InterPro"/>
</dbReference>
<protein>
    <submittedName>
        <fullName evidence="3">3-hydroxy-3-methylglutaryl-CoA reductase</fullName>
    </submittedName>
</protein>
<organism evidence="3 4">
    <name type="scientific">Acidiplasma cupricumulans</name>
    <dbReference type="NCBI Taxonomy" id="312540"/>
    <lineage>
        <taxon>Archaea</taxon>
        <taxon>Methanobacteriati</taxon>
        <taxon>Thermoplasmatota</taxon>
        <taxon>Thermoplasmata</taxon>
        <taxon>Thermoplasmatales</taxon>
        <taxon>Ferroplasmaceae</taxon>
        <taxon>Acidiplasma</taxon>
    </lineage>
</organism>
<keyword evidence="4" id="KW-1185">Reference proteome</keyword>
<evidence type="ECO:0000313" key="3">
    <source>
        <dbReference type="EMBL" id="KQB35791.1"/>
    </source>
</evidence>
<dbReference type="InterPro" id="IPR004553">
    <property type="entry name" value="HMG_CoA_Rdtase_bac-typ"/>
</dbReference>
<dbReference type="CDD" id="cd00644">
    <property type="entry name" value="HMG-CoA_reductase_classII"/>
    <property type="match status" value="1"/>
</dbReference>
<dbReference type="Proteomes" id="UP000050301">
    <property type="component" value="Unassembled WGS sequence"/>
</dbReference>